<dbReference type="PANTHER" id="PTHR42791">
    <property type="entry name" value="GNAT FAMILY ACETYLTRANSFERASE"/>
    <property type="match status" value="1"/>
</dbReference>
<evidence type="ECO:0000259" key="1">
    <source>
        <dbReference type="PROSITE" id="PS51186"/>
    </source>
</evidence>
<keyword evidence="3" id="KW-1185">Reference proteome</keyword>
<dbReference type="InterPro" id="IPR052523">
    <property type="entry name" value="Trichothecene_AcTrans"/>
</dbReference>
<comment type="caution">
    <text evidence="2">The sequence shown here is derived from an EMBL/GenBank/DDBJ whole genome shotgun (WGS) entry which is preliminary data.</text>
</comment>
<keyword evidence="2" id="KW-0808">Transferase</keyword>
<evidence type="ECO:0000313" key="3">
    <source>
        <dbReference type="Proteomes" id="UP000315783"/>
    </source>
</evidence>
<dbReference type="AlphaFoldDB" id="A0A545WAF8"/>
<dbReference type="Proteomes" id="UP000315783">
    <property type="component" value="Unassembled WGS sequence"/>
</dbReference>
<dbReference type="STRING" id="43265.A0A545WAF8"/>
<dbReference type="Gene3D" id="3.40.630.30">
    <property type="match status" value="1"/>
</dbReference>
<dbReference type="OrthoDB" id="196847at2759"/>
<accession>A0A545WAF8</accession>
<evidence type="ECO:0000313" key="2">
    <source>
        <dbReference type="EMBL" id="TQV99345.1"/>
    </source>
</evidence>
<dbReference type="EMBL" id="SPUK01000002">
    <property type="protein sequence ID" value="TQV99345.1"/>
    <property type="molecule type" value="Genomic_DNA"/>
</dbReference>
<dbReference type="PANTHER" id="PTHR42791:SF17">
    <property type="entry name" value="ACETYLTRANSFERASE, GNAT FAMILY FAMILY (AFU_ORTHOLOGUE AFUA_8G05690)"/>
    <property type="match status" value="1"/>
</dbReference>
<dbReference type="GO" id="GO:0016747">
    <property type="term" value="F:acyltransferase activity, transferring groups other than amino-acyl groups"/>
    <property type="evidence" value="ECO:0007669"/>
    <property type="project" value="InterPro"/>
</dbReference>
<protein>
    <submittedName>
        <fullName evidence="2">Acyl-CoA N-acyltransferase</fullName>
    </submittedName>
</protein>
<organism evidence="2 3">
    <name type="scientific">Cordyceps javanica</name>
    <dbReference type="NCBI Taxonomy" id="43265"/>
    <lineage>
        <taxon>Eukaryota</taxon>
        <taxon>Fungi</taxon>
        <taxon>Dikarya</taxon>
        <taxon>Ascomycota</taxon>
        <taxon>Pezizomycotina</taxon>
        <taxon>Sordariomycetes</taxon>
        <taxon>Hypocreomycetidae</taxon>
        <taxon>Hypocreales</taxon>
        <taxon>Cordycipitaceae</taxon>
        <taxon>Cordyceps</taxon>
    </lineage>
</organism>
<dbReference type="InterPro" id="IPR016181">
    <property type="entry name" value="Acyl_CoA_acyltransferase"/>
</dbReference>
<sequence length="247" mass="27653">MSQVVLPALIPDIPRIYQIYFDAFRADKMGALMLQILFPGTVDDDFLKAHAAGTLSYWHLSDCQYTLKVVDTATGDIIGMGLGDAYLRERTVADRANHGVPWLEGEQRARAEKVLNPLWEVRERLFGGRRYIYCHVIAIDPRHQGRKAGALIVQWGIDLGEKAGLPVYFESSPSTVGLYRKMGFEVLEEQIVHDAALLGTDEDIVVPLMVRMPSCAEGMTFKEWRETGYPEFSTKREATLNGGAITC</sequence>
<dbReference type="SUPFAM" id="SSF55729">
    <property type="entry name" value="Acyl-CoA N-acyltransferases (Nat)"/>
    <property type="match status" value="1"/>
</dbReference>
<dbReference type="Pfam" id="PF00583">
    <property type="entry name" value="Acetyltransf_1"/>
    <property type="match status" value="1"/>
</dbReference>
<dbReference type="PROSITE" id="PS51186">
    <property type="entry name" value="GNAT"/>
    <property type="match status" value="1"/>
</dbReference>
<dbReference type="InterPro" id="IPR000182">
    <property type="entry name" value="GNAT_dom"/>
</dbReference>
<proteinExistence type="predicted"/>
<reference evidence="2 3" key="1">
    <citation type="journal article" date="2019" name="Appl. Microbiol. Biotechnol.">
        <title>Genome sequence of Isaria javanica and comparative genome analysis insights into family S53 peptidase evolution in fungal entomopathogens.</title>
        <authorList>
            <person name="Lin R."/>
            <person name="Zhang X."/>
            <person name="Xin B."/>
            <person name="Zou M."/>
            <person name="Gao Y."/>
            <person name="Qin F."/>
            <person name="Hu Q."/>
            <person name="Xie B."/>
            <person name="Cheng X."/>
        </authorList>
    </citation>
    <scope>NUCLEOTIDE SEQUENCE [LARGE SCALE GENOMIC DNA]</scope>
    <source>
        <strain evidence="2 3">IJ1G</strain>
    </source>
</reference>
<keyword evidence="2" id="KW-0012">Acyltransferase</keyword>
<name>A0A545WAF8_9HYPO</name>
<gene>
    <name evidence="2" type="ORF">IF1G_01560</name>
</gene>
<feature type="domain" description="N-acetyltransferase" evidence="1">
    <location>
        <begin position="4"/>
        <end position="203"/>
    </location>
</feature>